<dbReference type="NCBIfam" id="NF002806">
    <property type="entry name" value="PRK02948.1"/>
    <property type="match status" value="1"/>
</dbReference>
<dbReference type="Proteomes" id="UP000267430">
    <property type="component" value="Unassembled WGS sequence"/>
</dbReference>
<name>A0A3S0UBN7_9BACI</name>
<dbReference type="InterPro" id="IPR015422">
    <property type="entry name" value="PyrdxlP-dep_Trfase_small"/>
</dbReference>
<dbReference type="InterPro" id="IPR015424">
    <property type="entry name" value="PyrdxlP-dep_Trfase"/>
</dbReference>
<organism evidence="4 5">
    <name type="scientific">Peribacillus cavernae</name>
    <dbReference type="NCBI Taxonomy" id="1674310"/>
    <lineage>
        <taxon>Bacteria</taxon>
        <taxon>Bacillati</taxon>
        <taxon>Bacillota</taxon>
        <taxon>Bacilli</taxon>
        <taxon>Bacillales</taxon>
        <taxon>Bacillaceae</taxon>
        <taxon>Peribacillus</taxon>
    </lineage>
</organism>
<gene>
    <name evidence="4" type="ORF">ELQ35_14615</name>
</gene>
<evidence type="ECO:0000313" key="4">
    <source>
        <dbReference type="EMBL" id="RUQ27767.1"/>
    </source>
</evidence>
<dbReference type="PANTHER" id="PTHR11601">
    <property type="entry name" value="CYSTEINE DESULFURYLASE FAMILY MEMBER"/>
    <property type="match status" value="1"/>
</dbReference>
<dbReference type="InterPro" id="IPR000192">
    <property type="entry name" value="Aminotrans_V_dom"/>
</dbReference>
<comment type="caution">
    <text evidence="4">The sequence shown here is derived from an EMBL/GenBank/DDBJ whole genome shotgun (WGS) entry which is preliminary data.</text>
</comment>
<dbReference type="Pfam" id="PF00266">
    <property type="entry name" value="Aminotran_5"/>
    <property type="match status" value="1"/>
</dbReference>
<keyword evidence="4" id="KW-0032">Aminotransferase</keyword>
<dbReference type="RefSeq" id="WP_126865561.1">
    <property type="nucleotide sequence ID" value="NZ_JAUSTX010000008.1"/>
</dbReference>
<dbReference type="PANTHER" id="PTHR11601:SF36">
    <property type="entry name" value="CYSTEINE DESULFURASE NIFS-RELATED"/>
    <property type="match status" value="1"/>
</dbReference>
<evidence type="ECO:0000256" key="2">
    <source>
        <dbReference type="ARBA" id="ARBA00022898"/>
    </source>
</evidence>
<keyword evidence="5" id="KW-1185">Reference proteome</keyword>
<proteinExistence type="predicted"/>
<dbReference type="Gene3D" id="1.10.260.50">
    <property type="match status" value="1"/>
</dbReference>
<feature type="domain" description="Aminotransferase class V" evidence="3">
    <location>
        <begin position="2"/>
        <end position="361"/>
    </location>
</feature>
<dbReference type="GO" id="GO:0008483">
    <property type="term" value="F:transaminase activity"/>
    <property type="evidence" value="ECO:0007669"/>
    <property type="project" value="UniProtKB-KW"/>
</dbReference>
<dbReference type="SUPFAM" id="SSF53383">
    <property type="entry name" value="PLP-dependent transferases"/>
    <property type="match status" value="1"/>
</dbReference>
<accession>A0A3S0UBN7</accession>
<keyword evidence="4" id="KW-0808">Transferase</keyword>
<reference evidence="4 5" key="1">
    <citation type="submission" date="2018-12" db="EMBL/GenBank/DDBJ databases">
        <title>Bacillus chawlae sp. nov., Bacillus glennii sp. nov., and Bacillus saganii sp. nov. Isolated from the Vehicle Assembly Building at Kennedy Space Center where the Viking Spacecraft were Assembled.</title>
        <authorList>
            <person name="Seuylemezian A."/>
            <person name="Vaishampayan P."/>
        </authorList>
    </citation>
    <scope>NUCLEOTIDE SEQUENCE [LARGE SCALE GENOMIC DNA]</scope>
    <source>
        <strain evidence="4 5">L5</strain>
    </source>
</reference>
<dbReference type="OrthoDB" id="9808002at2"/>
<dbReference type="AlphaFoldDB" id="A0A3S0UBN7"/>
<protein>
    <submittedName>
        <fullName evidence="4">Aminotransferase class V-fold PLP-dependent enzyme</fullName>
    </submittedName>
</protein>
<keyword evidence="2" id="KW-0663">Pyridoxal phosphate</keyword>
<sequence length="373" mass="40569">MIYLDYAATAPIDEEALDIFIEASKRFYGNSSSLHDIGSAANRLLDFSRQELASLLDVDKEGVVFTSGGTESNLVALETFLSSRKPGKNHIIASKTEHSSIANYLSKLGQEGYEITYLKHKQDGIVNLIDLLSAIRQSTCMIVVAHANSEIGCIQPLDKIREIIGNREIFLHADCVQSFGKLDLISICSAADSLSISSHKVYGPKGAGAVIFPNIHRLKPPVPGTSHENGFRAGTVNVPAIASFVTACKKVHQNRQAEWEKTKALRTLLIGKLRKKQVSFEVIQSDTEQLPSIIGLIFPGFQGQFLMLELNRAGYAVSTGSACTIGKQEPSKTMKAISKSDEEAKGLIRISLGKDTTEEHIIGLSQTIASIIQ</sequence>
<evidence type="ECO:0000259" key="3">
    <source>
        <dbReference type="Pfam" id="PF00266"/>
    </source>
</evidence>
<evidence type="ECO:0000313" key="5">
    <source>
        <dbReference type="Proteomes" id="UP000267430"/>
    </source>
</evidence>
<dbReference type="Gene3D" id="3.90.1150.10">
    <property type="entry name" value="Aspartate Aminotransferase, domain 1"/>
    <property type="match status" value="1"/>
</dbReference>
<dbReference type="InterPro" id="IPR016454">
    <property type="entry name" value="Cysteine_dSase"/>
</dbReference>
<dbReference type="EMBL" id="RYZZ01000020">
    <property type="protein sequence ID" value="RUQ27767.1"/>
    <property type="molecule type" value="Genomic_DNA"/>
</dbReference>
<dbReference type="PIRSF" id="PIRSF005572">
    <property type="entry name" value="NifS"/>
    <property type="match status" value="1"/>
</dbReference>
<evidence type="ECO:0000256" key="1">
    <source>
        <dbReference type="ARBA" id="ARBA00001933"/>
    </source>
</evidence>
<comment type="cofactor">
    <cofactor evidence="1">
        <name>pyridoxal 5'-phosphate</name>
        <dbReference type="ChEBI" id="CHEBI:597326"/>
    </cofactor>
</comment>
<dbReference type="InterPro" id="IPR015421">
    <property type="entry name" value="PyrdxlP-dep_Trfase_major"/>
</dbReference>
<dbReference type="Gene3D" id="3.40.640.10">
    <property type="entry name" value="Type I PLP-dependent aspartate aminotransferase-like (Major domain)"/>
    <property type="match status" value="1"/>
</dbReference>